<dbReference type="EMBL" id="CAWYQH010000097">
    <property type="protein sequence ID" value="CAK8684566.1"/>
    <property type="molecule type" value="Genomic_DNA"/>
</dbReference>
<sequence length="193" mass="21255">MNRAVLCFLCSWIFIASYSATDATKPSNEVIAANIRRISGEMMSAKSSCPVDEYFSSTGSCFSCETLCGSSPKLCQLECPTVFVLTYSGLAEKQRELEAWNSALLGISAVNLVLLLGVILWFNRSSLKVYVTKPIKPLAEYQNQKNDLTMTSEVGRNLVNASGIPESEDRSEELLEHPHQSARFDSGRNSPEV</sequence>
<accession>A0ABP0FY87</accession>
<evidence type="ECO:0000256" key="3">
    <source>
        <dbReference type="SAM" id="SignalP"/>
    </source>
</evidence>
<keyword evidence="3" id="KW-0732">Signal</keyword>
<evidence type="ECO:0000313" key="4">
    <source>
        <dbReference type="EMBL" id="CAK8684566.1"/>
    </source>
</evidence>
<keyword evidence="2" id="KW-1133">Transmembrane helix</keyword>
<feature type="chain" id="PRO_5046059380" evidence="3">
    <location>
        <begin position="24"/>
        <end position="193"/>
    </location>
</feature>
<feature type="signal peptide" evidence="3">
    <location>
        <begin position="1"/>
        <end position="23"/>
    </location>
</feature>
<keyword evidence="2" id="KW-0812">Transmembrane</keyword>
<organism evidence="4 5">
    <name type="scientific">Clavelina lepadiformis</name>
    <name type="common">Light-bulb sea squirt</name>
    <name type="synonym">Ascidia lepadiformis</name>
    <dbReference type="NCBI Taxonomy" id="159417"/>
    <lineage>
        <taxon>Eukaryota</taxon>
        <taxon>Metazoa</taxon>
        <taxon>Chordata</taxon>
        <taxon>Tunicata</taxon>
        <taxon>Ascidiacea</taxon>
        <taxon>Aplousobranchia</taxon>
        <taxon>Clavelinidae</taxon>
        <taxon>Clavelina</taxon>
    </lineage>
</organism>
<reference evidence="4 5" key="1">
    <citation type="submission" date="2024-02" db="EMBL/GenBank/DDBJ databases">
        <authorList>
            <person name="Daric V."/>
            <person name="Darras S."/>
        </authorList>
    </citation>
    <scope>NUCLEOTIDE SEQUENCE [LARGE SCALE GENOMIC DNA]</scope>
</reference>
<gene>
    <name evidence="4" type="ORF">CVLEPA_LOCUS15540</name>
</gene>
<dbReference type="Proteomes" id="UP001642483">
    <property type="component" value="Unassembled WGS sequence"/>
</dbReference>
<proteinExistence type="predicted"/>
<keyword evidence="2" id="KW-0472">Membrane</keyword>
<protein>
    <submittedName>
        <fullName evidence="4">Uncharacterized protein</fullName>
    </submittedName>
</protein>
<name>A0ABP0FY87_CLALP</name>
<keyword evidence="5" id="KW-1185">Reference proteome</keyword>
<evidence type="ECO:0000256" key="1">
    <source>
        <dbReference type="SAM" id="MobiDB-lite"/>
    </source>
</evidence>
<comment type="caution">
    <text evidence="4">The sequence shown here is derived from an EMBL/GenBank/DDBJ whole genome shotgun (WGS) entry which is preliminary data.</text>
</comment>
<evidence type="ECO:0000313" key="5">
    <source>
        <dbReference type="Proteomes" id="UP001642483"/>
    </source>
</evidence>
<feature type="region of interest" description="Disordered" evidence="1">
    <location>
        <begin position="161"/>
        <end position="193"/>
    </location>
</feature>
<evidence type="ECO:0000256" key="2">
    <source>
        <dbReference type="SAM" id="Phobius"/>
    </source>
</evidence>
<feature type="transmembrane region" description="Helical" evidence="2">
    <location>
        <begin position="103"/>
        <end position="123"/>
    </location>
</feature>